<dbReference type="PANTHER" id="PTHR21601">
    <property type="entry name" value="SPA2 PROTEIN"/>
    <property type="match status" value="1"/>
</dbReference>
<dbReference type="RefSeq" id="XP_060302460.1">
    <property type="nucleotide sequence ID" value="XM_060443329.1"/>
</dbReference>
<dbReference type="Proteomes" id="UP001172101">
    <property type="component" value="Unassembled WGS sequence"/>
</dbReference>
<dbReference type="Pfam" id="PF12205">
    <property type="entry name" value="GIT1_C"/>
    <property type="match status" value="1"/>
</dbReference>
<dbReference type="GO" id="GO:0005078">
    <property type="term" value="F:MAP-kinase scaffold activity"/>
    <property type="evidence" value="ECO:0007669"/>
    <property type="project" value="TreeGrafter"/>
</dbReference>
<feature type="compositionally biased region" description="Polar residues" evidence="3">
    <location>
        <begin position="28"/>
        <end position="40"/>
    </location>
</feature>
<feature type="compositionally biased region" description="Low complexity" evidence="3">
    <location>
        <begin position="818"/>
        <end position="827"/>
    </location>
</feature>
<keyword evidence="2" id="KW-0175">Coiled coil</keyword>
<feature type="region of interest" description="Disordered" evidence="3">
    <location>
        <begin position="154"/>
        <end position="174"/>
    </location>
</feature>
<keyword evidence="1" id="KW-0677">Repeat</keyword>
<feature type="domain" description="GIT Spa2 homology (SHD)" evidence="4">
    <location>
        <begin position="126"/>
        <end position="156"/>
    </location>
</feature>
<dbReference type="InterPro" id="IPR022018">
    <property type="entry name" value="GIT1_C"/>
</dbReference>
<protein>
    <recommendedName>
        <fullName evidence="4">GIT Spa2 homology (SHD) domain-containing protein</fullName>
    </recommendedName>
</protein>
<feature type="compositionally biased region" description="Gly residues" evidence="3">
    <location>
        <begin position="783"/>
        <end position="793"/>
    </location>
</feature>
<evidence type="ECO:0000313" key="6">
    <source>
        <dbReference type="Proteomes" id="UP001172101"/>
    </source>
</evidence>
<dbReference type="Pfam" id="PF08518">
    <property type="entry name" value="GIT_SHD"/>
    <property type="match status" value="2"/>
</dbReference>
<feature type="compositionally biased region" description="Low complexity" evidence="3">
    <location>
        <begin position="762"/>
        <end position="782"/>
    </location>
</feature>
<proteinExistence type="predicted"/>
<comment type="caution">
    <text evidence="5">The sequence shown here is derived from an EMBL/GenBank/DDBJ whole genome shotgun (WGS) entry which is preliminary data.</text>
</comment>
<feature type="compositionally biased region" description="Polar residues" evidence="3">
    <location>
        <begin position="805"/>
        <end position="817"/>
    </location>
</feature>
<feature type="region of interest" description="Disordered" evidence="3">
    <location>
        <begin position="388"/>
        <end position="407"/>
    </location>
</feature>
<dbReference type="AlphaFoldDB" id="A0AA40BGN2"/>
<feature type="compositionally biased region" description="Low complexity" evidence="3">
    <location>
        <begin position="236"/>
        <end position="249"/>
    </location>
</feature>
<dbReference type="GeneID" id="85326599"/>
<dbReference type="PANTHER" id="PTHR21601:SF0">
    <property type="entry name" value="PROTEIN SPA2-RELATED"/>
    <property type="match status" value="1"/>
</dbReference>
<evidence type="ECO:0000259" key="4">
    <source>
        <dbReference type="SMART" id="SM00555"/>
    </source>
</evidence>
<feature type="compositionally biased region" description="Polar residues" evidence="3">
    <location>
        <begin position="708"/>
        <end position="731"/>
    </location>
</feature>
<accession>A0AA40BGN2</accession>
<dbReference type="GO" id="GO:1902716">
    <property type="term" value="C:cell cortex of growing cell tip"/>
    <property type="evidence" value="ECO:0007669"/>
    <property type="project" value="TreeGrafter"/>
</dbReference>
<keyword evidence="6" id="KW-1185">Reference proteome</keyword>
<reference evidence="5" key="1">
    <citation type="submission" date="2023-06" db="EMBL/GenBank/DDBJ databases">
        <title>Genome-scale phylogeny and comparative genomics of the fungal order Sordariales.</title>
        <authorList>
            <consortium name="Lawrence Berkeley National Laboratory"/>
            <person name="Hensen N."/>
            <person name="Bonometti L."/>
            <person name="Westerberg I."/>
            <person name="Brannstrom I.O."/>
            <person name="Guillou S."/>
            <person name="Cros-Aarteil S."/>
            <person name="Calhoun S."/>
            <person name="Haridas S."/>
            <person name="Kuo A."/>
            <person name="Mondo S."/>
            <person name="Pangilinan J."/>
            <person name="Riley R."/>
            <person name="LaButti K."/>
            <person name="Andreopoulos B."/>
            <person name="Lipzen A."/>
            <person name="Chen C."/>
            <person name="Yanf M."/>
            <person name="Daum C."/>
            <person name="Ng V."/>
            <person name="Clum A."/>
            <person name="Steindorff A."/>
            <person name="Ohm R."/>
            <person name="Martin F."/>
            <person name="Silar P."/>
            <person name="Natvig D."/>
            <person name="Lalanne C."/>
            <person name="Gautier V."/>
            <person name="Ament-velasquez S.L."/>
            <person name="Kruys A."/>
            <person name="Hutchinson M.I."/>
            <person name="Powell A.J."/>
            <person name="Barry K."/>
            <person name="Miller A.N."/>
            <person name="Grigoriev I.V."/>
            <person name="Debuchy R."/>
            <person name="Gladieux P."/>
            <person name="Thoren M.H."/>
            <person name="Johannesson H."/>
        </authorList>
    </citation>
    <scope>NUCLEOTIDE SEQUENCE</scope>
    <source>
        <strain evidence="5">SMH2392-1A</strain>
    </source>
</reference>
<dbReference type="InterPro" id="IPR039892">
    <property type="entry name" value="Spa2/Sph1"/>
</dbReference>
<feature type="domain" description="GIT Spa2 homology (SHD)" evidence="4">
    <location>
        <begin position="180"/>
        <end position="210"/>
    </location>
</feature>
<dbReference type="EMBL" id="JAUIRO010000001">
    <property type="protein sequence ID" value="KAK0733583.1"/>
    <property type="molecule type" value="Genomic_DNA"/>
</dbReference>
<dbReference type="SMART" id="SM00555">
    <property type="entry name" value="GIT"/>
    <property type="match status" value="2"/>
</dbReference>
<sequence>MNGRNAPLSPVSLGGSESWSYPVDKDGQYQNNRGQLNTPPDSAGSIRAMNGGFPPGPKSVGGPSPPPSVGRSSAGTNLYARSESGRSQSQQAENQELILAEHYVSLKRFLSATSRDGNPKPALNKARDKLQRLTGVQFLELSTDVYDELKRRELASRKQSNPPPEYLLPEENFHPKRNQARQKLSSLGPPRFRDLATDVFCELERRYPRFAAGDLPRVESPTSVRGPPSRSQTPVNGMNGNMNGNSMNGYPPPRLQNRRRPSEASSIRSGRGAPTPINGGFGVPPSPGLPNGDYERPMAKQFQSNTIVPNKSTMVEEDDDNLSPMTPDNMGDERYGMANVPQERAMNRMAGPSEADQKLKADYETQVRDLREKVDALEDALRKKDEQLSSVMDGERSRVTAATSEKKGWDAARLALENKLTEAKELNNSLQRALDQIRDEHENEIQQLTDQLEEARQSSRNKKPNGAASAELERENQELRLALRDQQDVTEEVRREAQEFLREMRLLSQQSGATWERQTDLEKTIESLEKEVRDWRNRYARTKTQLRNMRASSLGLTIDQDAGKYIREKGFTQENGLVRDVHVTKFQIAIDELLQRGRGDNPERVMDSMKAVVVSVRRITQDIDESAPNSEDVLQEQAKLKSRVSSTANNLITASKNFANSAGISPVSLLDAAASHLVAAVVELLRTVKIRSTPAGELEDDDDGTITPVDSTGFFSPQSNAQSQVTSATSIPGSLPPPPPFQGLGGSNRDSADSSAYSPVNSPRESFASRPAASRAAPNGNGNANGAGNGRGNNGSVSSRTNGSISSRTNGSVSSRTNGKPNGKVNGNGNGYPATGKSLPPAPNGLYGGRRVDTRAEDLKIYLEDQTAVLVQTIQNLVQLIRNDANIKQVSEEISSISDVVGQVVSEMENLGSSGAELVRRLASCRDRLMEAGTRGQDLAADGKGTKSREWRMWTQTLPPIAFEIAREIKELVQRADQLSLNNDDADEFA</sequence>
<feature type="coiled-coil region" evidence="2">
    <location>
        <begin position="360"/>
        <end position="387"/>
    </location>
</feature>
<evidence type="ECO:0000256" key="2">
    <source>
        <dbReference type="SAM" id="Coils"/>
    </source>
</evidence>
<evidence type="ECO:0000256" key="3">
    <source>
        <dbReference type="SAM" id="MobiDB-lite"/>
    </source>
</evidence>
<dbReference type="InterPro" id="IPR013724">
    <property type="entry name" value="GIT_SHD"/>
</dbReference>
<gene>
    <name evidence="5" type="ORF">B0T26DRAFT_736496</name>
</gene>
<dbReference type="Pfam" id="PF23742">
    <property type="entry name" value="VBS_C3G9"/>
    <property type="match status" value="1"/>
</dbReference>
<evidence type="ECO:0000256" key="1">
    <source>
        <dbReference type="ARBA" id="ARBA00022737"/>
    </source>
</evidence>
<organism evidence="5 6">
    <name type="scientific">Lasiosphaeria miniovina</name>
    <dbReference type="NCBI Taxonomy" id="1954250"/>
    <lineage>
        <taxon>Eukaryota</taxon>
        <taxon>Fungi</taxon>
        <taxon>Dikarya</taxon>
        <taxon>Ascomycota</taxon>
        <taxon>Pezizomycotina</taxon>
        <taxon>Sordariomycetes</taxon>
        <taxon>Sordariomycetidae</taxon>
        <taxon>Sordariales</taxon>
        <taxon>Lasiosphaeriaceae</taxon>
        <taxon>Lasiosphaeria</taxon>
    </lineage>
</organism>
<feature type="compositionally biased region" description="Low complexity" evidence="3">
    <location>
        <begin position="794"/>
        <end position="804"/>
    </location>
</feature>
<feature type="region of interest" description="Disordered" evidence="3">
    <location>
        <begin position="214"/>
        <end position="296"/>
    </location>
</feature>
<dbReference type="GO" id="GO:0005826">
    <property type="term" value="C:actomyosin contractile ring"/>
    <property type="evidence" value="ECO:0007669"/>
    <property type="project" value="TreeGrafter"/>
</dbReference>
<feature type="compositionally biased region" description="Polar residues" evidence="3">
    <location>
        <begin position="85"/>
        <end position="94"/>
    </location>
</feature>
<feature type="region of interest" description="Disordered" evidence="3">
    <location>
        <begin position="695"/>
        <end position="850"/>
    </location>
</feature>
<feature type="region of interest" description="Disordered" evidence="3">
    <location>
        <begin position="1"/>
        <end position="94"/>
    </location>
</feature>
<dbReference type="InterPro" id="IPR056439">
    <property type="entry name" value="VBS_C3G9"/>
</dbReference>
<evidence type="ECO:0000313" key="5">
    <source>
        <dbReference type="EMBL" id="KAK0733583.1"/>
    </source>
</evidence>
<feature type="region of interest" description="Disordered" evidence="3">
    <location>
        <begin position="452"/>
        <end position="472"/>
    </location>
</feature>
<name>A0AA40BGN2_9PEZI</name>